<dbReference type="EMBL" id="AJYQ02000020">
    <property type="protein sequence ID" value="OEE37291.1"/>
    <property type="molecule type" value="Genomic_DNA"/>
</dbReference>
<evidence type="ECO:0000256" key="1">
    <source>
        <dbReference type="SAM" id="MobiDB-lite"/>
    </source>
</evidence>
<evidence type="ECO:0008006" key="6">
    <source>
        <dbReference type="Google" id="ProtNLM"/>
    </source>
</evidence>
<evidence type="ECO:0000313" key="4">
    <source>
        <dbReference type="EMBL" id="OEE37291.1"/>
    </source>
</evidence>
<feature type="chain" id="PRO_5009171646" description="GLUG domain-containing protein" evidence="3">
    <location>
        <begin position="25"/>
        <end position="830"/>
    </location>
</feature>
<evidence type="ECO:0000256" key="2">
    <source>
        <dbReference type="SAM" id="Phobius"/>
    </source>
</evidence>
<evidence type="ECO:0000313" key="5">
    <source>
        <dbReference type="Proteomes" id="UP000094741"/>
    </source>
</evidence>
<feature type="region of interest" description="Disordered" evidence="1">
    <location>
        <begin position="777"/>
        <end position="801"/>
    </location>
</feature>
<keyword evidence="2" id="KW-1133">Transmembrane helix</keyword>
<evidence type="ECO:0000256" key="3">
    <source>
        <dbReference type="SAM" id="SignalP"/>
    </source>
</evidence>
<dbReference type="Gene3D" id="2.160.20.110">
    <property type="match status" value="2"/>
</dbReference>
<keyword evidence="2" id="KW-0472">Membrane</keyword>
<proteinExistence type="predicted"/>
<dbReference type="STRING" id="1187848.A1QO_04085"/>
<gene>
    <name evidence="4" type="ORF">A1QO_04085</name>
</gene>
<organism evidence="4 5">
    <name type="scientific">Vibrio genomosp. F10 str. ZF-129</name>
    <dbReference type="NCBI Taxonomy" id="1187848"/>
    <lineage>
        <taxon>Bacteria</taxon>
        <taxon>Pseudomonadati</taxon>
        <taxon>Pseudomonadota</taxon>
        <taxon>Gammaproteobacteria</taxon>
        <taxon>Vibrionales</taxon>
        <taxon>Vibrionaceae</taxon>
        <taxon>Vibrio</taxon>
    </lineage>
</organism>
<comment type="caution">
    <text evidence="4">The sequence shown here is derived from an EMBL/GenBank/DDBJ whole genome shotgun (WGS) entry which is preliminary data.</text>
</comment>
<dbReference type="AlphaFoldDB" id="A0A1E5BIN4"/>
<accession>A0A1E5BIN4</accession>
<dbReference type="OrthoDB" id="5242130at2"/>
<dbReference type="Proteomes" id="UP000094741">
    <property type="component" value="Unassembled WGS sequence"/>
</dbReference>
<sequence length="830" mass="85997">MTKSNLLSSVAITGMILLSTAAHATSPIMPLNGEISSLAELRWLSENSTGWGNAWQLTADIDASDSMNWNHGDHDNDPGTSDEYMGFTPIGLDSDRFTGSFDGNGFTISNLFINRPNTRNIGLFGYVDSGTIQNLNLSDVSITGYREVAGLIGTVASVSSTPLIKNISVTGTLSGNGAVAALVASQDSTTPDVTIDTIDLDITINSTQDAAGAMALLRAGTASNIHVKGDISGQSVGGVFGGIYGDASLDTISYDGVIVASSGAGGLIENTYTSLPIRNIEIKATIQTSDGGGIALRAYDADIVSAAVDVTIESTDEGQIGGGFATTYNSSISDLEMKATLLEGEQSGGVAAYADNLTISDATLNSIVTASTSIGSSSRYGGAFGYAYDVKASDIDITTIVNSPQGYVGGYGGYVTSTTTDIAESYANTISISGTVSSLRDKVGGFAGGVYTSSVTNLFLDDVQVETPDNQVGGISGFSAQSVFDAIYGSVTVNGYNEVGAISGVAYATTATRISVDTEVTGTSKVGAGFGYAPDVNASNIQLRGTVEGANDYVGAFIGHGGGTLNRIMLLVDVSGLNYVGGVLGSTIAATALEKVIFKGDVKSSNYGGSIIGSDTKSAEATLVYHSATGSYQNDLFGEAVSNSDLMDQSFYSDWNLASAWGQGDWFMPDYGMYPTPSLGYLPEFVEPTESEGEVPAVIVEAMYNFSVQVEARDGSGKNKDVTYYLDENSPTFVTVDTFGLVVGNPVETDEGLHSIMVYSKTGSNVNALPPFQVVVTNNTHSGDENDSDISSPGDADLESGFPQVSSGGASGFGTILALMVLLLIRRDRK</sequence>
<protein>
    <recommendedName>
        <fullName evidence="6">GLUG domain-containing protein</fullName>
    </recommendedName>
</protein>
<keyword evidence="2" id="KW-0812">Transmembrane</keyword>
<feature type="transmembrane region" description="Helical" evidence="2">
    <location>
        <begin position="805"/>
        <end position="825"/>
    </location>
</feature>
<dbReference type="eggNOG" id="COG3210">
    <property type="taxonomic scope" value="Bacteria"/>
</dbReference>
<feature type="signal peptide" evidence="3">
    <location>
        <begin position="1"/>
        <end position="24"/>
    </location>
</feature>
<name>A0A1E5BIN4_9VIBR</name>
<dbReference type="RefSeq" id="WP_017041769.1">
    <property type="nucleotide sequence ID" value="NZ_AJYQ02000020.1"/>
</dbReference>
<reference evidence="4 5" key="1">
    <citation type="journal article" date="2012" name="Science">
        <title>Ecological populations of bacteria act as socially cohesive units of antibiotic production and resistance.</title>
        <authorList>
            <person name="Cordero O.X."/>
            <person name="Wildschutte H."/>
            <person name="Kirkup B."/>
            <person name="Proehl S."/>
            <person name="Ngo L."/>
            <person name="Hussain F."/>
            <person name="Le Roux F."/>
            <person name="Mincer T."/>
            <person name="Polz M.F."/>
        </authorList>
    </citation>
    <scope>NUCLEOTIDE SEQUENCE [LARGE SCALE GENOMIC DNA]</scope>
    <source>
        <strain evidence="4 5">ZF-129</strain>
    </source>
</reference>
<keyword evidence="3" id="KW-0732">Signal</keyword>